<dbReference type="GeneID" id="20343508"/>
<dbReference type="OrthoDB" id="5404940at2759"/>
<dbReference type="RefSeq" id="XP_009219092.1">
    <property type="nucleotide sequence ID" value="XM_009220828.1"/>
</dbReference>
<gene>
    <name evidence="4" type="primary">20343508</name>
    <name evidence="3" type="ORF">GGTG_03050</name>
</gene>
<feature type="transmembrane region" description="Helical" evidence="2">
    <location>
        <begin position="87"/>
        <end position="107"/>
    </location>
</feature>
<proteinExistence type="predicted"/>
<dbReference type="STRING" id="644352.J3NP44"/>
<feature type="region of interest" description="Disordered" evidence="1">
    <location>
        <begin position="231"/>
        <end position="404"/>
    </location>
</feature>
<feature type="compositionally biased region" description="Gly residues" evidence="1">
    <location>
        <begin position="474"/>
        <end position="484"/>
    </location>
</feature>
<reference evidence="5" key="1">
    <citation type="submission" date="2010-07" db="EMBL/GenBank/DDBJ databases">
        <title>The genome sequence of Gaeumannomyces graminis var. tritici strain R3-111a-1.</title>
        <authorList>
            <consortium name="The Broad Institute Genome Sequencing Platform"/>
            <person name="Ma L.-J."/>
            <person name="Dead R."/>
            <person name="Young S."/>
            <person name="Zeng Q."/>
            <person name="Koehrsen M."/>
            <person name="Alvarado L."/>
            <person name="Berlin A."/>
            <person name="Chapman S.B."/>
            <person name="Chen Z."/>
            <person name="Freedman E."/>
            <person name="Gellesch M."/>
            <person name="Goldberg J."/>
            <person name="Griggs A."/>
            <person name="Gujja S."/>
            <person name="Heilman E.R."/>
            <person name="Heiman D."/>
            <person name="Hepburn T."/>
            <person name="Howarth C."/>
            <person name="Jen D."/>
            <person name="Larson L."/>
            <person name="Mehta T."/>
            <person name="Neiman D."/>
            <person name="Pearson M."/>
            <person name="Roberts A."/>
            <person name="Saif S."/>
            <person name="Shea T."/>
            <person name="Shenoy N."/>
            <person name="Sisk P."/>
            <person name="Stolte C."/>
            <person name="Sykes S."/>
            <person name="Walk T."/>
            <person name="White J."/>
            <person name="Yandava C."/>
            <person name="Haas B."/>
            <person name="Nusbaum C."/>
            <person name="Birren B."/>
        </authorList>
    </citation>
    <scope>NUCLEOTIDE SEQUENCE [LARGE SCALE GENOMIC DNA]</scope>
    <source>
        <strain evidence="5">R3-111a-1</strain>
    </source>
</reference>
<reference evidence="4" key="4">
    <citation type="journal article" date="2015" name="G3 (Bethesda)">
        <title>Genome sequences of three phytopathogenic species of the Magnaporthaceae family of fungi.</title>
        <authorList>
            <person name="Okagaki L.H."/>
            <person name="Nunes C.C."/>
            <person name="Sailsbery J."/>
            <person name="Clay B."/>
            <person name="Brown D."/>
            <person name="John T."/>
            <person name="Oh Y."/>
            <person name="Young N."/>
            <person name="Fitzgerald M."/>
            <person name="Haas B.J."/>
            <person name="Zeng Q."/>
            <person name="Young S."/>
            <person name="Adiconis X."/>
            <person name="Fan L."/>
            <person name="Levin J.Z."/>
            <person name="Mitchell T.K."/>
            <person name="Okubara P.A."/>
            <person name="Farman M.L."/>
            <person name="Kohn L.M."/>
            <person name="Birren B."/>
            <person name="Ma L.-J."/>
            <person name="Dean R.A."/>
        </authorList>
    </citation>
    <scope>NUCLEOTIDE SEQUENCE</scope>
    <source>
        <strain evidence="4">R3-111a-1</strain>
    </source>
</reference>
<name>J3NP44_GAET3</name>
<evidence type="ECO:0000313" key="4">
    <source>
        <dbReference type="EnsemblFungi" id="EJT77947"/>
    </source>
</evidence>
<evidence type="ECO:0000256" key="2">
    <source>
        <dbReference type="SAM" id="Phobius"/>
    </source>
</evidence>
<feature type="transmembrane region" description="Helical" evidence="2">
    <location>
        <begin position="196"/>
        <end position="220"/>
    </location>
</feature>
<feature type="transmembrane region" description="Helical" evidence="2">
    <location>
        <begin position="113"/>
        <end position="136"/>
    </location>
</feature>
<keyword evidence="5" id="KW-1185">Reference proteome</keyword>
<feature type="region of interest" description="Disordered" evidence="1">
    <location>
        <begin position="444"/>
        <end position="639"/>
    </location>
</feature>
<protein>
    <submittedName>
        <fullName evidence="3 4">Uncharacterized protein</fullName>
    </submittedName>
</protein>
<evidence type="ECO:0000256" key="1">
    <source>
        <dbReference type="SAM" id="MobiDB-lite"/>
    </source>
</evidence>
<feature type="compositionally biased region" description="Polar residues" evidence="1">
    <location>
        <begin position="622"/>
        <end position="631"/>
    </location>
</feature>
<feature type="compositionally biased region" description="Basic and acidic residues" evidence="1">
    <location>
        <begin position="451"/>
        <end position="460"/>
    </location>
</feature>
<feature type="compositionally biased region" description="Low complexity" evidence="1">
    <location>
        <begin position="338"/>
        <end position="356"/>
    </location>
</feature>
<reference evidence="3" key="2">
    <citation type="submission" date="2010-07" db="EMBL/GenBank/DDBJ databases">
        <authorList>
            <consortium name="The Broad Institute Genome Sequencing Platform"/>
            <consortium name="Broad Institute Genome Sequencing Center for Infectious Disease"/>
            <person name="Ma L.-J."/>
            <person name="Dead R."/>
            <person name="Young S."/>
            <person name="Zeng Q."/>
            <person name="Koehrsen M."/>
            <person name="Alvarado L."/>
            <person name="Berlin A."/>
            <person name="Chapman S.B."/>
            <person name="Chen Z."/>
            <person name="Freedman E."/>
            <person name="Gellesch M."/>
            <person name="Goldberg J."/>
            <person name="Griggs A."/>
            <person name="Gujja S."/>
            <person name="Heilman E.R."/>
            <person name="Heiman D."/>
            <person name="Hepburn T."/>
            <person name="Howarth C."/>
            <person name="Jen D."/>
            <person name="Larson L."/>
            <person name="Mehta T."/>
            <person name="Neiman D."/>
            <person name="Pearson M."/>
            <person name="Roberts A."/>
            <person name="Saif S."/>
            <person name="Shea T."/>
            <person name="Shenoy N."/>
            <person name="Sisk P."/>
            <person name="Stolte C."/>
            <person name="Sykes S."/>
            <person name="Walk T."/>
            <person name="White J."/>
            <person name="Yandava C."/>
            <person name="Haas B."/>
            <person name="Nusbaum C."/>
            <person name="Birren B."/>
        </authorList>
    </citation>
    <scope>NUCLEOTIDE SEQUENCE</scope>
    <source>
        <strain evidence="3">R3-111a-1</strain>
    </source>
</reference>
<keyword evidence="2" id="KW-0812">Transmembrane</keyword>
<feature type="compositionally biased region" description="Polar residues" evidence="1">
    <location>
        <begin position="360"/>
        <end position="378"/>
    </location>
</feature>
<dbReference type="eggNOG" id="ENOG502S9P8">
    <property type="taxonomic scope" value="Eukaryota"/>
</dbReference>
<dbReference type="HOGENOM" id="CLU_018980_1_0_1"/>
<evidence type="ECO:0000313" key="5">
    <source>
        <dbReference type="Proteomes" id="UP000006039"/>
    </source>
</evidence>
<reference evidence="4" key="5">
    <citation type="submission" date="2018-04" db="UniProtKB">
        <authorList>
            <consortium name="EnsemblFungi"/>
        </authorList>
    </citation>
    <scope>IDENTIFICATION</scope>
    <source>
        <strain evidence="4">R3-111a-1</strain>
    </source>
</reference>
<sequence length="714" mass="76946">MTGAQQPFLYDQEKYNDARFPPATFDPKAFTRASWEVKPPPKLKPNGPLVTFNQHPDTHEVPSPRRRFRQLGPRTKNWIRRMRVFQLGLRVVELVAALGILALMILITNVDILVAMVMRITAGVVVIHCSYGIYHLQRPAGGRTPASSASYMLFASLSDICIMPIYTYGVMSVTSGRDSWTTLVASQELMRYFVPALYWTLVGGASLHFVSLAISAWLGIKFRQISLMPPDMNPLEPHLTSRVSAGRRRQHKRNKSSVATTASSSSLADSNRRSGLPADEDLARPTSIPFSHTRRGSEASQNSPRDSRINLPSRQYQITPGNSPRNSANSAQLRNMMAGGSQSPSSSRPATAAASRHSYHQSVSYQPALQSQSPASTPSKKEDQQARGTYSEVPLDESTGGKQARNAKFTEAWYTSDSLISRTQQRNQAVNNLVRAAASGGVNRPYSAVNQRRDLGRDDGVSDDDSEDEANYGTGTGTGDGNGNGLYDDASCRHPRSRAAPSPMAPEDDENDDLGGRGPAPPRHQHPLRSNPATSVTSLSTPATPPRAPGHYNRGNRGNTPSDELSASGGQDIGDLRMSSPPPAAAGDEVRGKKGGSSTPGRSISKRLSWGAGRLTPRQRDSSIQPESAFSYSKPYGELRPATPPVMVATANVGRVASPGPPAASAAAGTATPRQISSGTDFYDLGAAAGRFASRRNVSGKVVEEGRSRYALRD</sequence>
<dbReference type="VEuPathDB" id="FungiDB:GGTG_03050"/>
<feature type="compositionally biased region" description="Polar residues" evidence="1">
    <location>
        <begin position="298"/>
        <end position="333"/>
    </location>
</feature>
<evidence type="ECO:0000313" key="3">
    <source>
        <dbReference type="EMBL" id="EJT77947.1"/>
    </source>
</evidence>
<dbReference type="Proteomes" id="UP000006039">
    <property type="component" value="Unassembled WGS sequence"/>
</dbReference>
<feature type="compositionally biased region" description="Polar residues" evidence="1">
    <location>
        <begin position="556"/>
        <end position="569"/>
    </location>
</feature>
<feature type="compositionally biased region" description="Polar residues" evidence="1">
    <location>
        <begin position="531"/>
        <end position="542"/>
    </location>
</feature>
<keyword evidence="2" id="KW-1133">Transmembrane helix</keyword>
<reference evidence="3" key="3">
    <citation type="submission" date="2010-09" db="EMBL/GenBank/DDBJ databases">
        <title>Annotation of Gaeumannomyces graminis var. tritici R3-111a-1.</title>
        <authorList>
            <consortium name="The Broad Institute Genome Sequencing Platform"/>
            <person name="Ma L.-J."/>
            <person name="Dead R."/>
            <person name="Young S.K."/>
            <person name="Zeng Q."/>
            <person name="Gargeya S."/>
            <person name="Fitzgerald M."/>
            <person name="Haas B."/>
            <person name="Abouelleil A."/>
            <person name="Alvarado L."/>
            <person name="Arachchi H.M."/>
            <person name="Berlin A."/>
            <person name="Brown A."/>
            <person name="Chapman S.B."/>
            <person name="Chen Z."/>
            <person name="Dunbar C."/>
            <person name="Freedman E."/>
            <person name="Gearin G."/>
            <person name="Gellesch M."/>
            <person name="Goldberg J."/>
            <person name="Griggs A."/>
            <person name="Gujja S."/>
            <person name="Heiman D."/>
            <person name="Howarth C."/>
            <person name="Larson L."/>
            <person name="Lui A."/>
            <person name="MacDonald P.J.P."/>
            <person name="Mehta T."/>
            <person name="Montmayeur A."/>
            <person name="Murphy C."/>
            <person name="Neiman D."/>
            <person name="Pearson M."/>
            <person name="Priest M."/>
            <person name="Roberts A."/>
            <person name="Saif S."/>
            <person name="Shea T."/>
            <person name="Shenoy N."/>
            <person name="Sisk P."/>
            <person name="Stolte C."/>
            <person name="Sykes S."/>
            <person name="Yandava C."/>
            <person name="Wortman J."/>
            <person name="Nusbaum C."/>
            <person name="Birren B."/>
        </authorList>
    </citation>
    <scope>NUCLEOTIDE SEQUENCE</scope>
    <source>
        <strain evidence="3">R3-111a-1</strain>
    </source>
</reference>
<dbReference type="AlphaFoldDB" id="J3NP44"/>
<dbReference type="EMBL" id="GL385396">
    <property type="protein sequence ID" value="EJT77947.1"/>
    <property type="molecule type" value="Genomic_DNA"/>
</dbReference>
<accession>J3NP44</accession>
<feature type="compositionally biased region" description="Low complexity" evidence="1">
    <location>
        <begin position="256"/>
        <end position="269"/>
    </location>
</feature>
<keyword evidence="2" id="KW-0472">Membrane</keyword>
<feature type="compositionally biased region" description="Basic residues" evidence="1">
    <location>
        <begin position="245"/>
        <end position="255"/>
    </location>
</feature>
<organism evidence="3">
    <name type="scientific">Gaeumannomyces tritici (strain R3-111a-1)</name>
    <name type="common">Wheat and barley take-all root rot fungus</name>
    <name type="synonym">Gaeumannomyces graminis var. tritici</name>
    <dbReference type="NCBI Taxonomy" id="644352"/>
    <lineage>
        <taxon>Eukaryota</taxon>
        <taxon>Fungi</taxon>
        <taxon>Dikarya</taxon>
        <taxon>Ascomycota</taxon>
        <taxon>Pezizomycotina</taxon>
        <taxon>Sordariomycetes</taxon>
        <taxon>Sordariomycetidae</taxon>
        <taxon>Magnaporthales</taxon>
        <taxon>Magnaporthaceae</taxon>
        <taxon>Gaeumannomyces</taxon>
    </lineage>
</organism>
<dbReference type="EnsemblFungi" id="EJT77947">
    <property type="protein sequence ID" value="EJT77947"/>
    <property type="gene ID" value="GGTG_03050"/>
</dbReference>
<feature type="compositionally biased region" description="Acidic residues" evidence="1">
    <location>
        <begin position="461"/>
        <end position="470"/>
    </location>
</feature>